<dbReference type="GO" id="GO:0008270">
    <property type="term" value="F:zinc ion binding"/>
    <property type="evidence" value="ECO:0007669"/>
    <property type="project" value="InterPro"/>
</dbReference>
<dbReference type="eggNOG" id="ENOG5033CHA">
    <property type="taxonomic scope" value="Bacteria"/>
</dbReference>
<name>E6UAX2_RUMA7</name>
<dbReference type="GO" id="GO:0034480">
    <property type="term" value="F:phosphatidylcholine phospholipase C activity"/>
    <property type="evidence" value="ECO:0007669"/>
    <property type="project" value="UniProtKB-EC"/>
</dbReference>
<keyword evidence="5" id="KW-0732">Signal</keyword>
<gene>
    <name evidence="10" type="ordered locus">Rumal_2025</name>
</gene>
<dbReference type="RefSeq" id="WP_013498678.1">
    <property type="nucleotide sequence ID" value="NC_014833.1"/>
</dbReference>
<keyword evidence="4" id="KW-0479">Metal-binding</keyword>
<dbReference type="Proteomes" id="UP000006919">
    <property type="component" value="Chromosome"/>
</dbReference>
<dbReference type="Pfam" id="PF00882">
    <property type="entry name" value="Zn_dep_PLPC"/>
    <property type="match status" value="1"/>
</dbReference>
<proteinExistence type="predicted"/>
<evidence type="ECO:0000313" key="11">
    <source>
        <dbReference type="Proteomes" id="UP000006919"/>
    </source>
</evidence>
<accession>E6UAX2</accession>
<evidence type="ECO:0000256" key="3">
    <source>
        <dbReference type="ARBA" id="ARBA00022525"/>
    </source>
</evidence>
<evidence type="ECO:0000256" key="8">
    <source>
        <dbReference type="ARBA" id="ARBA00031285"/>
    </source>
</evidence>
<dbReference type="AlphaFoldDB" id="E6UAX2"/>
<dbReference type="EMBL" id="CP002403">
    <property type="protein sequence ID" value="ADU22518.1"/>
    <property type="molecule type" value="Genomic_DNA"/>
</dbReference>
<dbReference type="SMART" id="SM00770">
    <property type="entry name" value="Zn_dep_PLPC"/>
    <property type="match status" value="1"/>
</dbReference>
<dbReference type="STRING" id="697329.Rumal_2025"/>
<evidence type="ECO:0000256" key="7">
    <source>
        <dbReference type="ARBA" id="ARBA00022833"/>
    </source>
</evidence>
<dbReference type="HOGENOM" id="CLU_723373_0_0_9"/>
<keyword evidence="7" id="KW-0862">Zinc</keyword>
<reference evidence="10 11" key="1">
    <citation type="journal article" date="2011" name="J. Bacteriol.">
        <title>Complete genome of the cellulolytic ruminal bacterium Ruminococcus albus 7.</title>
        <authorList>
            <person name="Suen G."/>
            <person name="Stevenson D.M."/>
            <person name="Bruce D.C."/>
            <person name="Chertkov O."/>
            <person name="Copeland A."/>
            <person name="Cheng J.F."/>
            <person name="Detter C."/>
            <person name="Detter J.C."/>
            <person name="Goodwin L.A."/>
            <person name="Han C.S."/>
            <person name="Hauser L.J."/>
            <person name="Ivanova N.N."/>
            <person name="Kyrpides N.C."/>
            <person name="Land M.L."/>
            <person name="Lapidus A."/>
            <person name="Lucas S."/>
            <person name="Ovchinnikova G."/>
            <person name="Pitluck S."/>
            <person name="Tapia R."/>
            <person name="Woyke T."/>
            <person name="Boyum J."/>
            <person name="Mead D."/>
            <person name="Weimer P.J."/>
        </authorList>
    </citation>
    <scope>NUCLEOTIDE SEQUENCE [LARGE SCALE GENOMIC DNA]</scope>
    <source>
        <strain evidence="11">ATCC 27210 / DSM 20455 / JCM 14654 / NCDO 2250 / 7</strain>
    </source>
</reference>
<organism evidence="10 11">
    <name type="scientific">Ruminococcus albus (strain ATCC 27210 / DSM 20455 / JCM 14654 / NCDO 2250 / 7)</name>
    <dbReference type="NCBI Taxonomy" id="697329"/>
    <lineage>
        <taxon>Bacteria</taxon>
        <taxon>Bacillati</taxon>
        <taxon>Bacillota</taxon>
        <taxon>Clostridia</taxon>
        <taxon>Eubacteriales</taxon>
        <taxon>Oscillospiraceae</taxon>
        <taxon>Ruminococcus</taxon>
    </lineage>
</organism>
<evidence type="ECO:0000259" key="9">
    <source>
        <dbReference type="SMART" id="SM00770"/>
    </source>
</evidence>
<dbReference type="InterPro" id="IPR001531">
    <property type="entry name" value="Zn_PLipaseC"/>
</dbReference>
<evidence type="ECO:0000256" key="2">
    <source>
        <dbReference type="ARBA" id="ARBA00018391"/>
    </source>
</evidence>
<dbReference type="SUPFAM" id="SSF48537">
    <property type="entry name" value="Phospholipase C/P1 nuclease"/>
    <property type="match status" value="1"/>
</dbReference>
<dbReference type="EC" id="3.1.4.3" evidence="1"/>
<sequence>MNLKKYTIAAAGLICRKAKVDNVYAWSSEVHRYIAEKALELLEKEKKLRPVAFYKNWHEEIKLGSVAPDKTGDIDEGPGKHYYSCMNAKGRELDESKGFYRNRLGDFSPSARTLFRANYTSAVSLYKSGMTKESMVYLGRAIHFVSDMGCTPHVANMTSGIKASNVHNAFEKQINNSYSSFGADNFDKRLTKYYEKADPGEAFNKLIKYAGKFVDTILHLDPRAFDDTAKNTIPVTEQHVMAVLLKFYTDCNSDKGNFVCNDKMYSFKNEATGLMLTVTPKGLIVDEADKDKEQKILIKLCESGTFGLKAENGGYINKKCNGFDYLKINGKAAQFRSEALGNRRFVISTEESEFKKYLTAKGGKLTAAPYEPENPTMIWVLC</sequence>
<protein>
    <recommendedName>
        <fullName evidence="2">Phospholipase C</fullName>
        <ecNumber evidence="1">3.1.4.3</ecNumber>
    </recommendedName>
    <alternativeName>
        <fullName evidence="8">Phosphatidylcholine cholinephosphohydrolase</fullName>
    </alternativeName>
</protein>
<keyword evidence="3" id="KW-0964">Secreted</keyword>
<feature type="domain" description="Zn-dependent PLC" evidence="9">
    <location>
        <begin position="1"/>
        <end position="259"/>
    </location>
</feature>
<evidence type="ECO:0000256" key="1">
    <source>
        <dbReference type="ARBA" id="ARBA00012018"/>
    </source>
</evidence>
<dbReference type="Gene3D" id="1.10.575.10">
    <property type="entry name" value="P1 Nuclease"/>
    <property type="match status" value="1"/>
</dbReference>
<dbReference type="InterPro" id="IPR029002">
    <property type="entry name" value="PLPC/GPLD1"/>
</dbReference>
<dbReference type="OrthoDB" id="1816653at2"/>
<dbReference type="InterPro" id="IPR008947">
    <property type="entry name" value="PLipase_C/P1_nuclease_dom_sf"/>
</dbReference>
<evidence type="ECO:0000313" key="10">
    <source>
        <dbReference type="EMBL" id="ADU22518.1"/>
    </source>
</evidence>
<dbReference type="KEGG" id="ral:Rumal_2025"/>
<dbReference type="CDD" id="cd11009">
    <property type="entry name" value="Zn_dep_PLPC"/>
    <property type="match status" value="1"/>
</dbReference>
<keyword evidence="6" id="KW-0378">Hydrolase</keyword>
<evidence type="ECO:0000256" key="4">
    <source>
        <dbReference type="ARBA" id="ARBA00022723"/>
    </source>
</evidence>
<evidence type="ECO:0000256" key="5">
    <source>
        <dbReference type="ARBA" id="ARBA00022729"/>
    </source>
</evidence>
<evidence type="ECO:0000256" key="6">
    <source>
        <dbReference type="ARBA" id="ARBA00022801"/>
    </source>
</evidence>